<dbReference type="InterPro" id="IPR022644">
    <property type="entry name" value="De-COase2_N"/>
</dbReference>
<keyword evidence="3" id="KW-0663">Pyridoxal phosphate</keyword>
<evidence type="ECO:0000313" key="7">
    <source>
        <dbReference type="Proteomes" id="UP001158067"/>
    </source>
</evidence>
<dbReference type="InterPro" id="IPR000183">
    <property type="entry name" value="Orn/DAP/Arg_de-COase"/>
</dbReference>
<evidence type="ECO:0000256" key="1">
    <source>
        <dbReference type="ARBA" id="ARBA00001933"/>
    </source>
</evidence>
<evidence type="ECO:0000256" key="4">
    <source>
        <dbReference type="ARBA" id="ARBA00023239"/>
    </source>
</evidence>
<dbReference type="Gene3D" id="2.40.37.10">
    <property type="entry name" value="Lyase, Ornithine Decarboxylase, Chain A, domain 1"/>
    <property type="match status" value="1"/>
</dbReference>
<evidence type="ECO:0000256" key="3">
    <source>
        <dbReference type="ARBA" id="ARBA00022898"/>
    </source>
</evidence>
<proteinExistence type="inferred from homology"/>
<dbReference type="InterPro" id="IPR029066">
    <property type="entry name" value="PLP-binding_barrel"/>
</dbReference>
<dbReference type="Proteomes" id="UP001158067">
    <property type="component" value="Unassembled WGS sequence"/>
</dbReference>
<dbReference type="PANTHER" id="PTHR11482">
    <property type="entry name" value="ARGININE/DIAMINOPIMELATE/ORNITHINE DECARBOXYLASE"/>
    <property type="match status" value="1"/>
</dbReference>
<dbReference type="EMBL" id="FXUG01000021">
    <property type="protein sequence ID" value="SMP76492.1"/>
    <property type="molecule type" value="Genomic_DNA"/>
</dbReference>
<comment type="caution">
    <text evidence="6">The sequence shown here is derived from an EMBL/GenBank/DDBJ whole genome shotgun (WGS) entry which is preliminary data.</text>
</comment>
<name>A0ABY1QRF3_9BACT</name>
<dbReference type="SUPFAM" id="SSF50621">
    <property type="entry name" value="Alanine racemase C-terminal domain-like"/>
    <property type="match status" value="1"/>
</dbReference>
<dbReference type="Gene3D" id="3.20.20.10">
    <property type="entry name" value="Alanine racemase"/>
    <property type="match status" value="1"/>
</dbReference>
<dbReference type="SUPFAM" id="SSF51419">
    <property type="entry name" value="PLP-binding barrel"/>
    <property type="match status" value="1"/>
</dbReference>
<accession>A0ABY1QRF3</accession>
<protein>
    <submittedName>
        <fullName evidence="6">Ornithine decarboxylase</fullName>
    </submittedName>
</protein>
<dbReference type="CDD" id="cd00622">
    <property type="entry name" value="PLPDE_III_ODC"/>
    <property type="match status" value="1"/>
</dbReference>
<evidence type="ECO:0000259" key="5">
    <source>
        <dbReference type="Pfam" id="PF02784"/>
    </source>
</evidence>
<dbReference type="PANTHER" id="PTHR11482:SF6">
    <property type="entry name" value="ORNITHINE DECARBOXYLASE 1-RELATED"/>
    <property type="match status" value="1"/>
</dbReference>
<feature type="domain" description="Orn/DAP/Arg decarboxylase 2 N-terminal" evidence="5">
    <location>
        <begin position="82"/>
        <end position="313"/>
    </location>
</feature>
<comment type="similarity">
    <text evidence="2">Belongs to the Orn/Lys/Arg decarboxylase class-II family.</text>
</comment>
<comment type="cofactor">
    <cofactor evidence="1">
        <name>pyridoxal 5'-phosphate</name>
        <dbReference type="ChEBI" id="CHEBI:597326"/>
    </cofactor>
</comment>
<evidence type="ECO:0000313" key="6">
    <source>
        <dbReference type="EMBL" id="SMP76492.1"/>
    </source>
</evidence>
<organism evidence="6 7">
    <name type="scientific">Neorhodopirellula lusitana</name>
    <dbReference type="NCBI Taxonomy" id="445327"/>
    <lineage>
        <taxon>Bacteria</taxon>
        <taxon>Pseudomonadati</taxon>
        <taxon>Planctomycetota</taxon>
        <taxon>Planctomycetia</taxon>
        <taxon>Pirellulales</taxon>
        <taxon>Pirellulaceae</taxon>
        <taxon>Neorhodopirellula</taxon>
    </lineage>
</organism>
<dbReference type="Pfam" id="PF02784">
    <property type="entry name" value="Orn_Arg_deC_N"/>
    <property type="match status" value="1"/>
</dbReference>
<dbReference type="PRINTS" id="PR01182">
    <property type="entry name" value="ORNDCRBXLASE"/>
</dbReference>
<dbReference type="InterPro" id="IPR009006">
    <property type="entry name" value="Ala_racemase/Decarboxylase_C"/>
</dbReference>
<dbReference type="InterPro" id="IPR002433">
    <property type="entry name" value="Orn_de-COase"/>
</dbReference>
<reference evidence="6 7" key="1">
    <citation type="submission" date="2017-05" db="EMBL/GenBank/DDBJ databases">
        <authorList>
            <person name="Varghese N."/>
            <person name="Submissions S."/>
        </authorList>
    </citation>
    <scope>NUCLEOTIDE SEQUENCE [LARGE SCALE GENOMIC DNA]</scope>
    <source>
        <strain evidence="6 7">DSM 25457</strain>
    </source>
</reference>
<keyword evidence="4" id="KW-0456">Lyase</keyword>
<sequence length="428" mass="46193">MIARLPLRSRSNHSFETSPFISAIDESIVMPESTIAGQTIVSGPSVPLAAGRIAVPQLTFEQAQQLTDEHGSPLLIVSKPKLVETYWSMKEALPGVDLYYAAKANPDHHILSTLCAENGFVDVCSPVEMHAALAAGFTPDRMLHTHPCKTDANLLECYDAGLRWFVYDNPMEAAKIARLTPDVNLLLRLATTGSSSRINLSAKFGCATDEALEMLAVARSMGLNVRGFSFHVGSQCLNPEDYCEVLRHIRTVWDDATAAGYSLEVLDIGGGFPAPYREEVPSAESFCGVIAAGLRETFGDLNIRLIAEPGRGICTECVTLATTVIGKSTRWGTPWIFIDDGIYGSFSGKMFDHTDFPLFVQNENWREAVACVVAGPTCDSSDIVSRDQLLPDLELGELILVPSMGAYAGASASPFNGLPVAKSVCLNV</sequence>
<gene>
    <name evidence="6" type="ORF">SAMN06265222_12156</name>
</gene>
<dbReference type="PRINTS" id="PR01179">
    <property type="entry name" value="ODADCRBXLASE"/>
</dbReference>
<keyword evidence="7" id="KW-1185">Reference proteome</keyword>
<evidence type="ECO:0000256" key="2">
    <source>
        <dbReference type="ARBA" id="ARBA00008872"/>
    </source>
</evidence>